<evidence type="ECO:0000313" key="2">
    <source>
        <dbReference type="EnsemblPlants" id="Zm00001eb405430_P001"/>
    </source>
</evidence>
<sequence length="231" mass="23902">MIHDPSISCCWSHHPSKTDMASAVAAVKEACLLAAVCVVLLHSSSSMGQQPLAPESSSASPYYYTGQQPPPPPASPVDCPYTGQQPTPPPVVVPPAPTPTPTPTPAPAPSPTINCSYSDCGAQCTTSCQASYNATARNCTALGDGAFQGCYGSCTNNSCPGKSCVHSVCDSSCSCDNPHASSCCQSCRTAVNAAMGVGGEYQRCLSYNDRYMGYCMMSCVDSCYKNCTQGA</sequence>
<evidence type="ECO:0000256" key="1">
    <source>
        <dbReference type="SAM" id="MobiDB-lite"/>
    </source>
</evidence>
<feature type="region of interest" description="Disordered" evidence="1">
    <location>
        <begin position="47"/>
        <end position="108"/>
    </location>
</feature>
<reference evidence="2" key="3">
    <citation type="submission" date="2021-05" db="UniProtKB">
        <authorList>
            <consortium name="EnsemblPlants"/>
        </authorList>
    </citation>
    <scope>IDENTIFICATION</scope>
    <source>
        <strain evidence="2">cv. B73</strain>
    </source>
</reference>
<name>A0A804R9D8_MAIZE</name>
<dbReference type="InParanoid" id="A0A804R9D8"/>
<reference evidence="3" key="1">
    <citation type="journal article" date="2009" name="Science">
        <title>The B73 maize genome: complexity, diversity, and dynamics.</title>
        <authorList>
            <person name="Schnable P.S."/>
            <person name="Ware D."/>
            <person name="Fulton R.S."/>
            <person name="Stein J.C."/>
            <person name="Wei F."/>
            <person name="Pasternak S."/>
            <person name="Liang C."/>
            <person name="Zhang J."/>
            <person name="Fulton L."/>
            <person name="Graves T.A."/>
            <person name="Minx P."/>
            <person name="Reily A.D."/>
            <person name="Courtney L."/>
            <person name="Kruchowski S.S."/>
            <person name="Tomlinson C."/>
            <person name="Strong C."/>
            <person name="Delehaunty K."/>
            <person name="Fronick C."/>
            <person name="Courtney B."/>
            <person name="Rock S.M."/>
            <person name="Belter E."/>
            <person name="Du F."/>
            <person name="Kim K."/>
            <person name="Abbott R.M."/>
            <person name="Cotton M."/>
            <person name="Levy A."/>
            <person name="Marchetto P."/>
            <person name="Ochoa K."/>
            <person name="Jackson S.M."/>
            <person name="Gillam B."/>
            <person name="Chen W."/>
            <person name="Yan L."/>
            <person name="Higginbotham J."/>
            <person name="Cardenas M."/>
            <person name="Waligorski J."/>
            <person name="Applebaum E."/>
            <person name="Phelps L."/>
            <person name="Falcone J."/>
            <person name="Kanchi K."/>
            <person name="Thane T."/>
            <person name="Scimone A."/>
            <person name="Thane N."/>
            <person name="Henke J."/>
            <person name="Wang T."/>
            <person name="Ruppert J."/>
            <person name="Shah N."/>
            <person name="Rotter K."/>
            <person name="Hodges J."/>
            <person name="Ingenthron E."/>
            <person name="Cordes M."/>
            <person name="Kohlberg S."/>
            <person name="Sgro J."/>
            <person name="Delgado B."/>
            <person name="Mead K."/>
            <person name="Chinwalla A."/>
            <person name="Leonard S."/>
            <person name="Crouse K."/>
            <person name="Collura K."/>
            <person name="Kudrna D."/>
            <person name="Currie J."/>
            <person name="He R."/>
            <person name="Angelova A."/>
            <person name="Rajasekar S."/>
            <person name="Mueller T."/>
            <person name="Lomeli R."/>
            <person name="Scara G."/>
            <person name="Ko A."/>
            <person name="Delaney K."/>
            <person name="Wissotski M."/>
            <person name="Lopez G."/>
            <person name="Campos D."/>
            <person name="Braidotti M."/>
            <person name="Ashley E."/>
            <person name="Golser W."/>
            <person name="Kim H."/>
            <person name="Lee S."/>
            <person name="Lin J."/>
            <person name="Dujmic Z."/>
            <person name="Kim W."/>
            <person name="Talag J."/>
            <person name="Zuccolo A."/>
            <person name="Fan C."/>
            <person name="Sebastian A."/>
            <person name="Kramer M."/>
            <person name="Spiegel L."/>
            <person name="Nascimento L."/>
            <person name="Zutavern T."/>
            <person name="Miller B."/>
            <person name="Ambroise C."/>
            <person name="Muller S."/>
            <person name="Spooner W."/>
            <person name="Narechania A."/>
            <person name="Ren L."/>
            <person name="Wei S."/>
            <person name="Kumari S."/>
            <person name="Faga B."/>
            <person name="Levy M.J."/>
            <person name="McMahan L."/>
            <person name="Van Buren P."/>
            <person name="Vaughn M.W."/>
            <person name="Ying K."/>
            <person name="Yeh C.-T."/>
            <person name="Emrich S.J."/>
            <person name="Jia Y."/>
            <person name="Kalyanaraman A."/>
            <person name="Hsia A.-P."/>
            <person name="Barbazuk W.B."/>
            <person name="Baucom R.S."/>
            <person name="Brutnell T.P."/>
            <person name="Carpita N.C."/>
            <person name="Chaparro C."/>
            <person name="Chia J.-M."/>
            <person name="Deragon J.-M."/>
            <person name="Estill J.C."/>
            <person name="Fu Y."/>
            <person name="Jeddeloh J.A."/>
            <person name="Han Y."/>
            <person name="Lee H."/>
            <person name="Li P."/>
            <person name="Lisch D.R."/>
            <person name="Liu S."/>
            <person name="Liu Z."/>
            <person name="Nagel D.H."/>
            <person name="McCann M.C."/>
            <person name="SanMiguel P."/>
            <person name="Myers A.M."/>
            <person name="Nettleton D."/>
            <person name="Nguyen J."/>
            <person name="Penning B.W."/>
            <person name="Ponnala L."/>
            <person name="Schneider K.L."/>
            <person name="Schwartz D.C."/>
            <person name="Sharma A."/>
            <person name="Soderlund C."/>
            <person name="Springer N.M."/>
            <person name="Sun Q."/>
            <person name="Wang H."/>
            <person name="Waterman M."/>
            <person name="Westerman R."/>
            <person name="Wolfgruber T.K."/>
            <person name="Yang L."/>
            <person name="Yu Y."/>
            <person name="Zhang L."/>
            <person name="Zhou S."/>
            <person name="Zhu Q."/>
            <person name="Bennetzen J.L."/>
            <person name="Dawe R.K."/>
            <person name="Jiang J."/>
            <person name="Jiang N."/>
            <person name="Presting G.G."/>
            <person name="Wessler S.R."/>
            <person name="Aluru S."/>
            <person name="Martienssen R.A."/>
            <person name="Clifton S.W."/>
            <person name="McCombie W.R."/>
            <person name="Wing R.A."/>
            <person name="Wilson R.K."/>
        </authorList>
    </citation>
    <scope>NUCLEOTIDE SEQUENCE [LARGE SCALE GENOMIC DNA]</scope>
    <source>
        <strain evidence="3">cv. B73</strain>
    </source>
</reference>
<evidence type="ECO:0000313" key="3">
    <source>
        <dbReference type="Proteomes" id="UP000007305"/>
    </source>
</evidence>
<keyword evidence="4" id="KW-1267">Proteomics identification</keyword>
<proteinExistence type="evidence at protein level"/>
<dbReference type="Gramene" id="Zm00001eb405430_T001">
    <property type="protein sequence ID" value="Zm00001eb405430_P001"/>
    <property type="gene ID" value="Zm00001eb405430"/>
</dbReference>
<protein>
    <submittedName>
        <fullName evidence="2">Uncharacterized protein</fullName>
    </submittedName>
</protein>
<feature type="compositionally biased region" description="Low complexity" evidence="1">
    <location>
        <begin position="53"/>
        <end position="67"/>
    </location>
</feature>
<reference evidence="2" key="2">
    <citation type="submission" date="2019-07" db="EMBL/GenBank/DDBJ databases">
        <authorList>
            <person name="Seetharam A."/>
            <person name="Woodhouse M."/>
            <person name="Cannon E."/>
        </authorList>
    </citation>
    <scope>NUCLEOTIDE SEQUENCE [LARGE SCALE GENOMIC DNA]</scope>
    <source>
        <strain evidence="2">cv. B73</strain>
    </source>
</reference>
<evidence type="ECO:0007829" key="4">
    <source>
        <dbReference type="PeptideAtlas" id="A0A804R9D8"/>
    </source>
</evidence>
<keyword evidence="3" id="KW-1185">Reference proteome</keyword>
<organism evidence="2 3">
    <name type="scientific">Zea mays</name>
    <name type="common">Maize</name>
    <dbReference type="NCBI Taxonomy" id="4577"/>
    <lineage>
        <taxon>Eukaryota</taxon>
        <taxon>Viridiplantae</taxon>
        <taxon>Streptophyta</taxon>
        <taxon>Embryophyta</taxon>
        <taxon>Tracheophyta</taxon>
        <taxon>Spermatophyta</taxon>
        <taxon>Magnoliopsida</taxon>
        <taxon>Liliopsida</taxon>
        <taxon>Poales</taxon>
        <taxon>Poaceae</taxon>
        <taxon>PACMAD clade</taxon>
        <taxon>Panicoideae</taxon>
        <taxon>Andropogonodae</taxon>
        <taxon>Andropogoneae</taxon>
        <taxon>Tripsacinae</taxon>
        <taxon>Zea</taxon>
    </lineage>
</organism>
<dbReference type="AlphaFoldDB" id="A0A804R9D8"/>
<dbReference type="Proteomes" id="UP000007305">
    <property type="component" value="Chromosome 10"/>
</dbReference>
<accession>A0A804R9D8</accession>
<feature type="compositionally biased region" description="Pro residues" evidence="1">
    <location>
        <begin position="86"/>
        <end position="108"/>
    </location>
</feature>
<dbReference type="EnsemblPlants" id="Zm00001eb405430_T001">
    <property type="protein sequence ID" value="Zm00001eb405430_P001"/>
    <property type="gene ID" value="Zm00001eb405430"/>
</dbReference>